<evidence type="ECO:0000256" key="1">
    <source>
        <dbReference type="SAM" id="MobiDB-lite"/>
    </source>
</evidence>
<dbReference type="EMBL" id="QXWK01000020">
    <property type="protein sequence ID" value="NBH62135.1"/>
    <property type="molecule type" value="Genomic_DNA"/>
</dbReference>
<evidence type="ECO:0000313" key="3">
    <source>
        <dbReference type="Proteomes" id="UP000446866"/>
    </source>
</evidence>
<name>A0A845QLW6_9FIRM</name>
<dbReference type="Proteomes" id="UP000446866">
    <property type="component" value="Unassembled WGS sequence"/>
</dbReference>
<feature type="region of interest" description="Disordered" evidence="1">
    <location>
        <begin position="118"/>
        <end position="146"/>
    </location>
</feature>
<keyword evidence="3" id="KW-1185">Reference proteome</keyword>
<proteinExistence type="predicted"/>
<organism evidence="2 3">
    <name type="scientific">Anaerotruncus colihominis</name>
    <dbReference type="NCBI Taxonomy" id="169435"/>
    <lineage>
        <taxon>Bacteria</taxon>
        <taxon>Bacillati</taxon>
        <taxon>Bacillota</taxon>
        <taxon>Clostridia</taxon>
        <taxon>Eubacteriales</taxon>
        <taxon>Oscillospiraceae</taxon>
        <taxon>Anaerotruncus</taxon>
    </lineage>
</organism>
<protein>
    <submittedName>
        <fullName evidence="2">Uncharacterized protein</fullName>
    </submittedName>
</protein>
<reference evidence="2 3" key="1">
    <citation type="submission" date="2018-08" db="EMBL/GenBank/DDBJ databases">
        <title>Murine metabolic-syndrome-specific gut microbial biobank.</title>
        <authorList>
            <person name="Liu C."/>
        </authorList>
    </citation>
    <scope>NUCLEOTIDE SEQUENCE [LARGE SCALE GENOMIC DNA]</scope>
    <source>
        <strain evidence="2 3">28</strain>
    </source>
</reference>
<gene>
    <name evidence="2" type="ORF">D0435_10770</name>
</gene>
<evidence type="ECO:0000313" key="2">
    <source>
        <dbReference type="EMBL" id="NBH62135.1"/>
    </source>
</evidence>
<sequence>MATLCNAKSGCGNVSLQPKPIDNHDINFVPAPIITYPQMTNCTNHPYTPQQMPGTSNSPTFPGIVASTVPMPGTQAVNQSGAETQAPSIIPAAEGPFETIPGQPDPPALFTNANADAGRVTSSSATGSTQTPSSSSVPPSILPEAPQFQVPNNPLLPPGYQETIDYENLQYLNGFLRTQIGKYMRVEQLVGSSNVEDRYGYLIGVGVNYILLQEIGTGNVSAIDYYNIKYVYIYYATPQLPYFR</sequence>
<feature type="compositionally biased region" description="Low complexity" evidence="1">
    <location>
        <begin position="121"/>
        <end position="143"/>
    </location>
</feature>
<comment type="caution">
    <text evidence="2">The sequence shown here is derived from an EMBL/GenBank/DDBJ whole genome shotgun (WGS) entry which is preliminary data.</text>
</comment>
<accession>A0A845QLW6</accession>
<dbReference type="AlphaFoldDB" id="A0A845QLW6"/>
<dbReference type="RefSeq" id="WP_160202422.1">
    <property type="nucleotide sequence ID" value="NZ_QXWK01000020.1"/>
</dbReference>